<dbReference type="InterPro" id="IPR050994">
    <property type="entry name" value="At_inactive_RLKs"/>
</dbReference>
<dbReference type="Gene3D" id="3.80.10.10">
    <property type="entry name" value="Ribonuclease Inhibitor"/>
    <property type="match status" value="1"/>
</dbReference>
<keyword evidence="2" id="KW-0812">Transmembrane</keyword>
<dbReference type="InterPro" id="IPR032675">
    <property type="entry name" value="LRR_dom_sf"/>
</dbReference>
<keyword evidence="4" id="KW-1185">Reference proteome</keyword>
<feature type="compositionally biased region" description="Basic and acidic residues" evidence="1">
    <location>
        <begin position="1"/>
        <end position="35"/>
    </location>
</feature>
<keyword evidence="2" id="KW-1133">Transmembrane helix</keyword>
<evidence type="ECO:0000313" key="3">
    <source>
        <dbReference type="EMBL" id="VEU44670.1"/>
    </source>
</evidence>
<feature type="transmembrane region" description="Helical" evidence="2">
    <location>
        <begin position="145"/>
        <end position="168"/>
    </location>
</feature>
<protein>
    <recommendedName>
        <fullName evidence="5">L domain-like protein</fullName>
    </recommendedName>
</protein>
<organism evidence="3 4">
    <name type="scientific">Pseudo-nitzschia multistriata</name>
    <dbReference type="NCBI Taxonomy" id="183589"/>
    <lineage>
        <taxon>Eukaryota</taxon>
        <taxon>Sar</taxon>
        <taxon>Stramenopiles</taxon>
        <taxon>Ochrophyta</taxon>
        <taxon>Bacillariophyta</taxon>
        <taxon>Bacillariophyceae</taxon>
        <taxon>Bacillariophycidae</taxon>
        <taxon>Bacillariales</taxon>
        <taxon>Bacillariaceae</taxon>
        <taxon>Pseudo-nitzschia</taxon>
    </lineage>
</organism>
<proteinExistence type="predicted"/>
<feature type="compositionally biased region" description="Polar residues" evidence="1">
    <location>
        <begin position="56"/>
        <end position="69"/>
    </location>
</feature>
<dbReference type="PANTHER" id="PTHR48010:SF58">
    <property type="entry name" value="RECEPTOR PROTEIN KINASE-LIKE PROTEIN ZAR1"/>
    <property type="match status" value="1"/>
</dbReference>
<dbReference type="OrthoDB" id="56646at2759"/>
<reference evidence="3 4" key="1">
    <citation type="submission" date="2019-01" db="EMBL/GenBank/DDBJ databases">
        <authorList>
            <person name="Ferrante I. M."/>
        </authorList>
    </citation>
    <scope>NUCLEOTIDE SEQUENCE [LARGE SCALE GENOMIC DNA]</scope>
    <source>
        <strain evidence="3 4">B856</strain>
    </source>
</reference>
<dbReference type="Proteomes" id="UP000291116">
    <property type="component" value="Unassembled WGS sequence"/>
</dbReference>
<keyword evidence="2" id="KW-0472">Membrane</keyword>
<dbReference type="EMBL" id="CAACVS010000654">
    <property type="protein sequence ID" value="VEU44670.1"/>
    <property type="molecule type" value="Genomic_DNA"/>
</dbReference>
<dbReference type="AlphaFoldDB" id="A0A448ZRJ3"/>
<name>A0A448ZRJ3_9STRA</name>
<dbReference type="PANTHER" id="PTHR48010">
    <property type="entry name" value="OS05G0588300 PROTEIN"/>
    <property type="match status" value="1"/>
</dbReference>
<evidence type="ECO:0000256" key="1">
    <source>
        <dbReference type="SAM" id="MobiDB-lite"/>
    </source>
</evidence>
<dbReference type="SUPFAM" id="SSF52058">
    <property type="entry name" value="L domain-like"/>
    <property type="match status" value="1"/>
</dbReference>
<sequence length="529" mass="57500">MEKKGDPIGIPDDEKKVVEKERDTAADLDKEKEDTESVSSTKPVNEPVIEDKTHKSIQSTNSGNATNQPGAFAVNNPLFRSDNERSSTDSTPSVLPLASAVASDQAVVTPVAVRTERIFVATAVDFDEEEQQEKQRTKSSAWGTWWKYCVAAIVLLLITGIIIGVVAFQRNNKSEQSERQEEAPKSDHEVVAFRRNSILEIVSPLSGAEAFDPAGPGASADRIAALEWLVETDPARIPVPGANETDRVYDLRQRYVLALLYFALTGDGWNDRFNFLSGSDACDWNTIRRQEEEGVFRESDTDVRGVVCNADGKVSIIKSYWNRMSGTIPHELSFFSDSLEELNLGGGSISGSIPTSFSQLLKLDSLWLNDNCLTGSLPDTTRLLSLYVVNNNDRLVGSLNQYCNATSGSRKDGVGATLADCDADPAAPGGGSIECDCCFCCDPGTYTCTDLVAGASWPSYFLNDFSPGGGLEILAKPCVTEAQTDFFRSECPCVVNVSTDLVQEPFQGQCTKNCTEPGAVPSVDLDRFR</sequence>
<evidence type="ECO:0000256" key="2">
    <source>
        <dbReference type="SAM" id="Phobius"/>
    </source>
</evidence>
<gene>
    <name evidence="3" type="ORF">PSNMU_V1.4_AUG-EV-PASAV3_0117960</name>
</gene>
<feature type="region of interest" description="Disordered" evidence="1">
    <location>
        <begin position="1"/>
        <end position="93"/>
    </location>
</feature>
<evidence type="ECO:0000313" key="4">
    <source>
        <dbReference type="Proteomes" id="UP000291116"/>
    </source>
</evidence>
<accession>A0A448ZRJ3</accession>
<evidence type="ECO:0008006" key="5">
    <source>
        <dbReference type="Google" id="ProtNLM"/>
    </source>
</evidence>